<evidence type="ECO:0000313" key="4">
    <source>
        <dbReference type="Proteomes" id="UP001055111"/>
    </source>
</evidence>
<gene>
    <name evidence="3" type="ORF">CBA19CS42_36700</name>
</gene>
<dbReference type="EMBL" id="BPUS01000032">
    <property type="protein sequence ID" value="GJH30178.1"/>
    <property type="molecule type" value="Genomic_DNA"/>
</dbReference>
<keyword evidence="2" id="KW-0812">Transmembrane</keyword>
<keyword evidence="2" id="KW-0472">Membrane</keyword>
<organism evidence="3 4">
    <name type="scientific">Caballeronia novacaledonica</name>
    <dbReference type="NCBI Taxonomy" id="1544861"/>
    <lineage>
        <taxon>Bacteria</taxon>
        <taxon>Pseudomonadati</taxon>
        <taxon>Pseudomonadota</taxon>
        <taxon>Betaproteobacteria</taxon>
        <taxon>Burkholderiales</taxon>
        <taxon>Burkholderiaceae</taxon>
        <taxon>Caballeronia</taxon>
    </lineage>
</organism>
<feature type="compositionally biased region" description="Pro residues" evidence="1">
    <location>
        <begin position="142"/>
        <end position="151"/>
    </location>
</feature>
<dbReference type="RefSeq" id="WP_238217869.1">
    <property type="nucleotide sequence ID" value="NZ_BPUS01000032.1"/>
</dbReference>
<sequence>MEPVETIFIVLAPVLLTGCASMISKPADRLSRIVAAEPRAEKSLDDSGLLAAARLMLVGERVQESIAKCQTFANRLVLSQNTVNTAADIKEYVDKLRESPPAKIRVTSEYTNIQVIHNRCNLAQAEIFIEETVKAACAPALGPSPPKPAPRPARGRTPLRLHQHDRCTPILASTR</sequence>
<protein>
    <submittedName>
        <fullName evidence="3">Uncharacterized protein</fullName>
    </submittedName>
</protein>
<evidence type="ECO:0000256" key="2">
    <source>
        <dbReference type="SAM" id="Phobius"/>
    </source>
</evidence>
<accession>A0AA37MJU9</accession>
<feature type="transmembrane region" description="Helical" evidence="2">
    <location>
        <begin position="6"/>
        <end position="23"/>
    </location>
</feature>
<evidence type="ECO:0000313" key="3">
    <source>
        <dbReference type="EMBL" id="GJH30178.1"/>
    </source>
</evidence>
<comment type="caution">
    <text evidence="3">The sequence shown here is derived from an EMBL/GenBank/DDBJ whole genome shotgun (WGS) entry which is preliminary data.</text>
</comment>
<reference evidence="3" key="1">
    <citation type="submission" date="2022-09" db="EMBL/GenBank/DDBJ databases">
        <title>Isolation and characterization of 3-chlorobenzoate degrading bacteria from soils in Shizuoka.</title>
        <authorList>
            <person name="Ifat A."/>
            <person name="Ogawa N."/>
            <person name="Kimbara K."/>
            <person name="Moriuchi R."/>
            <person name="Dohra H."/>
            <person name="Shintani M."/>
        </authorList>
    </citation>
    <scope>NUCLEOTIDE SEQUENCE</scope>
    <source>
        <strain evidence="3">19CS4-2</strain>
    </source>
</reference>
<proteinExistence type="predicted"/>
<keyword evidence="2" id="KW-1133">Transmembrane helix</keyword>
<name>A0AA37MJU9_9BURK</name>
<dbReference type="Proteomes" id="UP001055111">
    <property type="component" value="Unassembled WGS sequence"/>
</dbReference>
<evidence type="ECO:0000256" key="1">
    <source>
        <dbReference type="SAM" id="MobiDB-lite"/>
    </source>
</evidence>
<dbReference type="AlphaFoldDB" id="A0AA37MJU9"/>
<feature type="region of interest" description="Disordered" evidence="1">
    <location>
        <begin position="139"/>
        <end position="163"/>
    </location>
</feature>